<evidence type="ECO:0000313" key="4">
    <source>
        <dbReference type="EMBL" id="OIJ16827.1"/>
    </source>
</evidence>
<dbReference type="Gene3D" id="3.90.1150.10">
    <property type="entry name" value="Aspartate Aminotransferase, domain 1"/>
    <property type="match status" value="1"/>
</dbReference>
<gene>
    <name evidence="4" type="ORF">BKP37_04665</name>
</gene>
<dbReference type="InterPro" id="IPR015422">
    <property type="entry name" value="PyrdxlP-dep_Trfase_small"/>
</dbReference>
<dbReference type="AlphaFoldDB" id="A0A1S2LYN6"/>
<accession>A0A1S2LYN6</accession>
<name>A0A1S2LYN6_9BACI</name>
<dbReference type="Pfam" id="PF00266">
    <property type="entry name" value="Aminotran_5"/>
    <property type="match status" value="1"/>
</dbReference>
<comment type="caution">
    <text evidence="4">The sequence shown here is derived from an EMBL/GenBank/DDBJ whole genome shotgun (WGS) entry which is preliminary data.</text>
</comment>
<dbReference type="InterPro" id="IPR015421">
    <property type="entry name" value="PyrdxlP-dep_Trfase_major"/>
</dbReference>
<evidence type="ECO:0000313" key="5">
    <source>
        <dbReference type="Proteomes" id="UP000179524"/>
    </source>
</evidence>
<dbReference type="PANTHER" id="PTHR43586:SF8">
    <property type="entry name" value="CYSTEINE DESULFURASE 1, CHLOROPLASTIC"/>
    <property type="match status" value="1"/>
</dbReference>
<dbReference type="GO" id="GO:0016829">
    <property type="term" value="F:lyase activity"/>
    <property type="evidence" value="ECO:0007669"/>
    <property type="project" value="UniProtKB-KW"/>
</dbReference>
<dbReference type="SUPFAM" id="SSF53383">
    <property type="entry name" value="PLP-dependent transferases"/>
    <property type="match status" value="1"/>
</dbReference>
<dbReference type="Proteomes" id="UP000179524">
    <property type="component" value="Unassembled WGS sequence"/>
</dbReference>
<protein>
    <submittedName>
        <fullName evidence="4">Selenocysteine lyase</fullName>
    </submittedName>
</protein>
<reference evidence="4 5" key="1">
    <citation type="submission" date="2016-10" db="EMBL/GenBank/DDBJ databases">
        <title>Draft genome sequences of four alkaliphilic bacteria belonging to the Anaerobacillus genus.</title>
        <authorList>
            <person name="Bassil N.M."/>
            <person name="Lloyd J.R."/>
        </authorList>
    </citation>
    <scope>NUCLEOTIDE SEQUENCE [LARGE SCALE GENOMIC DNA]</scope>
    <source>
        <strain evidence="4 5">DSM 18345</strain>
    </source>
</reference>
<dbReference type="PANTHER" id="PTHR43586">
    <property type="entry name" value="CYSTEINE DESULFURASE"/>
    <property type="match status" value="1"/>
</dbReference>
<evidence type="ECO:0000256" key="1">
    <source>
        <dbReference type="ARBA" id="ARBA00001933"/>
    </source>
</evidence>
<dbReference type="RefSeq" id="WP_071308517.1">
    <property type="nucleotide sequence ID" value="NZ_MLQR01000003.1"/>
</dbReference>
<evidence type="ECO:0000259" key="3">
    <source>
        <dbReference type="Pfam" id="PF00266"/>
    </source>
</evidence>
<sequence length="488" mass="55873">MSNLERYFKAYRKNIVGLNETYQTPYGKKKLLYADWVASGRLYKPIEKKLLTTFGPFVANPHTESNITGSAMTAAYSYARKLIKKHVNADLEHDILITSGAGMTDVVNKFQRMLGLRILEKYQKRMYLTSENRPVVFVTHMEHHSNHTSWLETIAEVIVVEPDKNNCISLTNLRKTVEQYKNRKLKIGVFTACSNVTGIETPYHAMARIMHEYGGYCFVDFACSAPYVKINMRPHNELERLDAIFFSPHKFLGGPGTSGVLIFNKNLYESHIPDHPGGGTVLWTNPWGGKKYYPDIEMREDGGTPGFLQVIKTALCITLKEEMGEDKILQREKELLNLAFNKLISIRGLTILQGDTIKRLGVISFTVEGIHYNLMTKLLCDRYGIQVRGGCACAGTYGHYLLKIGKEKSKKITDNINKGIFSTKPGWVRLSLHPTMTNSEIVFITNAIAEIIENIEEWKKDYHYDKHRNEFFHGRNIVQNVNKWFHKF</sequence>
<comment type="cofactor">
    <cofactor evidence="1">
        <name>pyridoxal 5'-phosphate</name>
        <dbReference type="ChEBI" id="CHEBI:597326"/>
    </cofactor>
</comment>
<keyword evidence="2" id="KW-0663">Pyridoxal phosphate</keyword>
<dbReference type="InterPro" id="IPR000192">
    <property type="entry name" value="Aminotrans_V_dom"/>
</dbReference>
<dbReference type="OrthoDB" id="9804366at2"/>
<dbReference type="InterPro" id="IPR015424">
    <property type="entry name" value="PyrdxlP-dep_Trfase"/>
</dbReference>
<proteinExistence type="predicted"/>
<feature type="domain" description="Aminotransferase class V" evidence="3">
    <location>
        <begin position="33"/>
        <end position="441"/>
    </location>
</feature>
<organism evidence="4 5">
    <name type="scientific">Anaerobacillus alkalilacustris</name>
    <dbReference type="NCBI Taxonomy" id="393763"/>
    <lineage>
        <taxon>Bacteria</taxon>
        <taxon>Bacillati</taxon>
        <taxon>Bacillota</taxon>
        <taxon>Bacilli</taxon>
        <taxon>Bacillales</taxon>
        <taxon>Bacillaceae</taxon>
        <taxon>Anaerobacillus</taxon>
    </lineage>
</organism>
<keyword evidence="4" id="KW-0456">Lyase</keyword>
<dbReference type="Gene3D" id="3.40.640.10">
    <property type="entry name" value="Type I PLP-dependent aspartate aminotransferase-like (Major domain)"/>
    <property type="match status" value="1"/>
</dbReference>
<dbReference type="EMBL" id="MLQR01000003">
    <property type="protein sequence ID" value="OIJ16827.1"/>
    <property type="molecule type" value="Genomic_DNA"/>
</dbReference>
<keyword evidence="5" id="KW-1185">Reference proteome</keyword>
<evidence type="ECO:0000256" key="2">
    <source>
        <dbReference type="ARBA" id="ARBA00022898"/>
    </source>
</evidence>